<dbReference type="GO" id="GO:0043041">
    <property type="term" value="P:amino acid activation for nonribosomal peptide biosynthetic process"/>
    <property type="evidence" value="ECO:0007669"/>
    <property type="project" value="TreeGrafter"/>
</dbReference>
<evidence type="ECO:0000313" key="3">
    <source>
        <dbReference type="EMBL" id="CAF1243326.1"/>
    </source>
</evidence>
<dbReference type="InterPro" id="IPR023213">
    <property type="entry name" value="CAT-like_dom_sf"/>
</dbReference>
<evidence type="ECO:0000313" key="5">
    <source>
        <dbReference type="EMBL" id="CAF4007580.1"/>
    </source>
</evidence>
<protein>
    <recommendedName>
        <fullName evidence="1">Condensation domain-containing protein</fullName>
    </recommendedName>
</protein>
<dbReference type="GO" id="GO:0005737">
    <property type="term" value="C:cytoplasm"/>
    <property type="evidence" value="ECO:0007669"/>
    <property type="project" value="TreeGrafter"/>
</dbReference>
<organism evidence="3 6">
    <name type="scientific">Didymodactylos carnosus</name>
    <dbReference type="NCBI Taxonomy" id="1234261"/>
    <lineage>
        <taxon>Eukaryota</taxon>
        <taxon>Metazoa</taxon>
        <taxon>Spiralia</taxon>
        <taxon>Gnathifera</taxon>
        <taxon>Rotifera</taxon>
        <taxon>Eurotatoria</taxon>
        <taxon>Bdelloidea</taxon>
        <taxon>Philodinida</taxon>
        <taxon>Philodinidae</taxon>
        <taxon>Didymodactylos</taxon>
    </lineage>
</organism>
<dbReference type="EMBL" id="CAJOBC010011309">
    <property type="protein sequence ID" value="CAF4007580.1"/>
    <property type="molecule type" value="Genomic_DNA"/>
</dbReference>
<dbReference type="PANTHER" id="PTHR45527">
    <property type="entry name" value="NONRIBOSOMAL PEPTIDE SYNTHETASE"/>
    <property type="match status" value="1"/>
</dbReference>
<comment type="caution">
    <text evidence="3">The sequence shown here is derived from an EMBL/GenBank/DDBJ whole genome shotgun (WGS) entry which is preliminary data.</text>
</comment>
<dbReference type="GO" id="GO:0031177">
    <property type="term" value="F:phosphopantetheine binding"/>
    <property type="evidence" value="ECO:0007669"/>
    <property type="project" value="TreeGrafter"/>
</dbReference>
<feature type="domain" description="Condensation" evidence="1">
    <location>
        <begin position="5"/>
        <end position="343"/>
    </location>
</feature>
<name>A0A814ZIE4_9BILA</name>
<dbReference type="EMBL" id="CAJOBA010006213">
    <property type="protein sequence ID" value="CAF3766364.1"/>
    <property type="molecule type" value="Genomic_DNA"/>
</dbReference>
<dbReference type="EMBL" id="CAJNOK010006206">
    <property type="protein sequence ID" value="CAF0996637.1"/>
    <property type="molecule type" value="Genomic_DNA"/>
</dbReference>
<evidence type="ECO:0000259" key="1">
    <source>
        <dbReference type="Pfam" id="PF00668"/>
    </source>
</evidence>
<dbReference type="SUPFAM" id="SSF52777">
    <property type="entry name" value="CoA-dependent acyltransferases"/>
    <property type="match status" value="2"/>
</dbReference>
<dbReference type="Gene3D" id="3.30.559.30">
    <property type="entry name" value="Nonribosomal peptide synthetase, condensation domain"/>
    <property type="match status" value="1"/>
</dbReference>
<dbReference type="Pfam" id="PF00668">
    <property type="entry name" value="Condensation"/>
    <property type="match status" value="1"/>
</dbReference>
<reference evidence="3" key="1">
    <citation type="submission" date="2021-02" db="EMBL/GenBank/DDBJ databases">
        <authorList>
            <person name="Nowell W R."/>
        </authorList>
    </citation>
    <scope>NUCLEOTIDE SEQUENCE</scope>
</reference>
<dbReference type="PANTHER" id="PTHR45527:SF1">
    <property type="entry name" value="FATTY ACID SYNTHASE"/>
    <property type="match status" value="1"/>
</dbReference>
<dbReference type="Proteomes" id="UP000677228">
    <property type="component" value="Unassembled WGS sequence"/>
</dbReference>
<dbReference type="Proteomes" id="UP000682733">
    <property type="component" value="Unassembled WGS sequence"/>
</dbReference>
<evidence type="ECO:0000313" key="6">
    <source>
        <dbReference type="Proteomes" id="UP000663829"/>
    </source>
</evidence>
<dbReference type="InterPro" id="IPR001242">
    <property type="entry name" value="Condensation_dom"/>
</dbReference>
<proteinExistence type="predicted"/>
<dbReference type="Gene3D" id="3.30.559.10">
    <property type="entry name" value="Chloramphenicol acetyltransferase-like domain"/>
    <property type="match status" value="1"/>
</dbReference>
<keyword evidence="6" id="KW-1185">Reference proteome</keyword>
<evidence type="ECO:0000313" key="2">
    <source>
        <dbReference type="EMBL" id="CAF0996637.1"/>
    </source>
</evidence>
<sequence>MIACASPSQERIWLDLYLHKIPVSIYNIPVLFTLPPNRTLSIRRLHLSIRSVIRQHSILRTKIVYDNCLKQIVQPVSDNDDCCYSFQRSCIEKTTNDDVIEQILVNEINGDNHFNLEQGVVVRCHVIQQHQRVDEDLLEENDWIIFNFHHIALDGYSLKLFFNDLNLAYTNSRLESNKTLSQFIDCKQLESIDQAKLFWMQLLSSYQHHLLLLPYDSVRINNNNNNVGRTYLFQIDNTSAMFNFISKNSHHGVTMFQLLLASYFLLLYKLTNQIDLFVGGLNSNRRHYQNVIGMFVNLNIYRLKNLNLQQTFEQLLLTQVQPLCQQIALYSYLPYQDIINNLGNVLYYNTLI</sequence>
<dbReference type="OrthoDB" id="10065993at2759"/>
<dbReference type="Proteomes" id="UP000663829">
    <property type="component" value="Unassembled WGS sequence"/>
</dbReference>
<accession>A0A814ZIE4</accession>
<dbReference type="GO" id="GO:0044550">
    <property type="term" value="P:secondary metabolite biosynthetic process"/>
    <property type="evidence" value="ECO:0007669"/>
    <property type="project" value="TreeGrafter"/>
</dbReference>
<dbReference type="GO" id="GO:0003824">
    <property type="term" value="F:catalytic activity"/>
    <property type="evidence" value="ECO:0007669"/>
    <property type="project" value="InterPro"/>
</dbReference>
<dbReference type="Proteomes" id="UP000681722">
    <property type="component" value="Unassembled WGS sequence"/>
</dbReference>
<dbReference type="EMBL" id="CAJNOQ010010116">
    <property type="protein sequence ID" value="CAF1243326.1"/>
    <property type="molecule type" value="Genomic_DNA"/>
</dbReference>
<evidence type="ECO:0000313" key="4">
    <source>
        <dbReference type="EMBL" id="CAF3766364.1"/>
    </source>
</evidence>
<gene>
    <name evidence="3" type="ORF">GPM918_LOCUS25766</name>
    <name evidence="2" type="ORF">OVA965_LOCUS14348</name>
    <name evidence="5" type="ORF">SRO942_LOCUS25802</name>
    <name evidence="4" type="ORF">TMI583_LOCUS14351</name>
</gene>
<dbReference type="AlphaFoldDB" id="A0A814ZIE4"/>